<evidence type="ECO:0000256" key="2">
    <source>
        <dbReference type="SAM" id="Phobius"/>
    </source>
</evidence>
<dbReference type="InterPro" id="IPR050250">
    <property type="entry name" value="Macrolide_Exporter_MacB"/>
</dbReference>
<gene>
    <name evidence="3" type="primary">yclI</name>
    <name evidence="3" type="ORF">SG0102_06690</name>
</gene>
<dbReference type="RefSeq" id="WP_125118660.1">
    <property type="nucleotide sequence ID" value="NZ_AP019309.1"/>
</dbReference>
<dbReference type="PANTHER" id="PTHR30572:SF9">
    <property type="entry name" value="ABC TRANSPORTER PERMEASE PROTEIN"/>
    <property type="match status" value="1"/>
</dbReference>
<feature type="compositionally biased region" description="Low complexity" evidence="1">
    <location>
        <begin position="112"/>
        <end position="132"/>
    </location>
</feature>
<feature type="compositionally biased region" description="Polar residues" evidence="1">
    <location>
        <begin position="136"/>
        <end position="151"/>
    </location>
</feature>
<keyword evidence="2" id="KW-0472">Membrane</keyword>
<dbReference type="EMBL" id="AP019309">
    <property type="protein sequence ID" value="BBH25735.1"/>
    <property type="molecule type" value="Genomic_DNA"/>
</dbReference>
<sequence length="379" mass="40803">MVLKNALLSIKKSIGKSLLLLVIMALIANLVLAGLAIKKATEKSMAQVRSSMGATVTLSYNMQKLMQNRKKGASMASVMKAMKMSTADQLKHLKYVQSYNYSTSVGVNSSSIDPVKVSNSSSSNTQQGTSPGKARSSGSAQNKMTETSFSVSGNTTMKKISSFTNGSYKLISGRLLNSNDDGKNYAVISSALASDNDLKVGSSFKVYSTTSSGKKTYVTLKVIGIYKIQSSSASMDNMSDRQNPYNTIYTPLKTAQTLNHSTTTITSATYYLDDPAHTSAFAKLAKKTSINWNTYALQTSDEAYEASVSSLKNMEKFANIFLVVVIAAGAIILAFILILTLRSRFYEFGVFLSLGESKAAIIAQQLVEVGLIAVLAFML</sequence>
<accession>A0A3G9JBK4</accession>
<dbReference type="Proteomes" id="UP000268059">
    <property type="component" value="Chromosome"/>
</dbReference>
<feature type="transmembrane region" description="Helical" evidence="2">
    <location>
        <begin position="359"/>
        <end position="378"/>
    </location>
</feature>
<feature type="region of interest" description="Disordered" evidence="1">
    <location>
        <begin position="112"/>
        <end position="151"/>
    </location>
</feature>
<evidence type="ECO:0000256" key="1">
    <source>
        <dbReference type="SAM" id="MobiDB-lite"/>
    </source>
</evidence>
<feature type="transmembrane region" description="Helical" evidence="2">
    <location>
        <begin position="317"/>
        <end position="339"/>
    </location>
</feature>
<feature type="transmembrane region" description="Helical" evidence="2">
    <location>
        <begin position="18"/>
        <end position="37"/>
    </location>
</feature>
<dbReference type="GO" id="GO:0005886">
    <property type="term" value="C:plasma membrane"/>
    <property type="evidence" value="ECO:0007669"/>
    <property type="project" value="TreeGrafter"/>
</dbReference>
<dbReference type="KEGG" id="ebm:SG0102_06690"/>
<proteinExistence type="predicted"/>
<dbReference type="FunCoup" id="A0A3G9JBK4">
    <property type="interactions" value="5"/>
</dbReference>
<organism evidence="3 4">
    <name type="scientific">Intestinibaculum porci</name>
    <dbReference type="NCBI Taxonomy" id="2487118"/>
    <lineage>
        <taxon>Bacteria</taxon>
        <taxon>Bacillati</taxon>
        <taxon>Bacillota</taxon>
        <taxon>Erysipelotrichia</taxon>
        <taxon>Erysipelotrichales</taxon>
        <taxon>Erysipelotrichaceae</taxon>
        <taxon>Intestinibaculum</taxon>
    </lineage>
</organism>
<name>A0A3G9JBK4_9FIRM</name>
<evidence type="ECO:0000313" key="3">
    <source>
        <dbReference type="EMBL" id="BBH25735.1"/>
    </source>
</evidence>
<dbReference type="PANTHER" id="PTHR30572">
    <property type="entry name" value="MEMBRANE COMPONENT OF TRANSPORTER-RELATED"/>
    <property type="match status" value="1"/>
</dbReference>
<dbReference type="InParanoid" id="A0A3G9JBK4"/>
<dbReference type="GO" id="GO:0022857">
    <property type="term" value="F:transmembrane transporter activity"/>
    <property type="evidence" value="ECO:0007669"/>
    <property type="project" value="TreeGrafter"/>
</dbReference>
<keyword evidence="2" id="KW-1133">Transmembrane helix</keyword>
<reference evidence="3 4" key="1">
    <citation type="submission" date="2018-11" db="EMBL/GenBank/DDBJ databases">
        <title>Novel Erysipelotrichaceae bacterium isolated from small intestine of a swine.</title>
        <authorList>
            <person name="Kim J.S."/>
            <person name="Choe H."/>
            <person name="Lee Y.R."/>
            <person name="Kim K.M."/>
            <person name="Park D.S."/>
        </authorList>
    </citation>
    <scope>NUCLEOTIDE SEQUENCE [LARGE SCALE GENOMIC DNA]</scope>
    <source>
        <strain evidence="3 4">SG0102</strain>
    </source>
</reference>
<evidence type="ECO:0000313" key="4">
    <source>
        <dbReference type="Proteomes" id="UP000268059"/>
    </source>
</evidence>
<keyword evidence="2" id="KW-0812">Transmembrane</keyword>
<protein>
    <submittedName>
        <fullName evidence="3">Putative ABC transporter permease YclI</fullName>
    </submittedName>
</protein>
<keyword evidence="4" id="KW-1185">Reference proteome</keyword>
<dbReference type="OrthoDB" id="9812886at2"/>
<dbReference type="AlphaFoldDB" id="A0A3G9JBK4"/>